<evidence type="ECO:0000256" key="1">
    <source>
        <dbReference type="SAM" id="Phobius"/>
    </source>
</evidence>
<dbReference type="EMBL" id="MHOS01000042">
    <property type="protein sequence ID" value="OGZ67180.1"/>
    <property type="molecule type" value="Genomic_DNA"/>
</dbReference>
<dbReference type="PANTHER" id="PTHR39335:SF1">
    <property type="entry name" value="BLL4220 PROTEIN"/>
    <property type="match status" value="1"/>
</dbReference>
<proteinExistence type="predicted"/>
<name>A0A1G2HYA9_9BACT</name>
<keyword evidence="1" id="KW-1133">Transmembrane helix</keyword>
<organism evidence="2 3">
    <name type="scientific">Candidatus Staskawiczbacteria bacterium RIFCSPHIGHO2_02_FULL_34_9</name>
    <dbReference type="NCBI Taxonomy" id="1802206"/>
    <lineage>
        <taxon>Bacteria</taxon>
        <taxon>Candidatus Staskawicziibacteriota</taxon>
    </lineage>
</organism>
<dbReference type="PANTHER" id="PTHR39335">
    <property type="entry name" value="BLL4220 PROTEIN"/>
    <property type="match status" value="1"/>
</dbReference>
<dbReference type="AlphaFoldDB" id="A0A1G2HYA9"/>
<accession>A0A1G2HYA9</accession>
<evidence type="ECO:0008006" key="4">
    <source>
        <dbReference type="Google" id="ProtNLM"/>
    </source>
</evidence>
<dbReference type="InterPro" id="IPR005297">
    <property type="entry name" value="Lipoprotein_repeat"/>
</dbReference>
<protein>
    <recommendedName>
        <fullName evidence="4">Lipoprotein</fullName>
    </recommendedName>
</protein>
<reference evidence="2 3" key="1">
    <citation type="journal article" date="2016" name="Nat. Commun.">
        <title>Thousands of microbial genomes shed light on interconnected biogeochemical processes in an aquifer system.</title>
        <authorList>
            <person name="Anantharaman K."/>
            <person name="Brown C.T."/>
            <person name="Hug L.A."/>
            <person name="Sharon I."/>
            <person name="Castelle C.J."/>
            <person name="Probst A.J."/>
            <person name="Thomas B.C."/>
            <person name="Singh A."/>
            <person name="Wilkins M.J."/>
            <person name="Karaoz U."/>
            <person name="Brodie E.L."/>
            <person name="Williams K.H."/>
            <person name="Hubbard S.S."/>
            <person name="Banfield J.F."/>
        </authorList>
    </citation>
    <scope>NUCLEOTIDE SEQUENCE [LARGE SCALE GENOMIC DNA]</scope>
</reference>
<evidence type="ECO:0000313" key="2">
    <source>
        <dbReference type="EMBL" id="OGZ67180.1"/>
    </source>
</evidence>
<gene>
    <name evidence="2" type="ORF">A3D35_03600</name>
</gene>
<dbReference type="STRING" id="1802206.A3D35_03600"/>
<dbReference type="Pfam" id="PF03640">
    <property type="entry name" value="Lipoprotein_15"/>
    <property type="match status" value="2"/>
</dbReference>
<feature type="transmembrane region" description="Helical" evidence="1">
    <location>
        <begin position="6"/>
        <end position="24"/>
    </location>
</feature>
<dbReference type="Proteomes" id="UP000176421">
    <property type="component" value="Unassembled WGS sequence"/>
</dbReference>
<keyword evidence="1" id="KW-0812">Transmembrane</keyword>
<sequence>MNKKKVLIYILIVLLVIGAVVYYFNYKNTQVKENTDSTYKSPSSPEDTIKIAADTKYSMYFFTDNSGMTLYHLTRDASLTNGQSTCLDDCAKMWPPFYVENIKLSDPLKSSDFTVITRQDGKKQLKYKGWPLYYYINDKKPGDLNGQGIENVWYAGISL</sequence>
<keyword evidence="1" id="KW-0472">Membrane</keyword>
<dbReference type="GO" id="GO:0043448">
    <property type="term" value="P:alkane catabolic process"/>
    <property type="evidence" value="ECO:0007669"/>
    <property type="project" value="TreeGrafter"/>
</dbReference>
<evidence type="ECO:0000313" key="3">
    <source>
        <dbReference type="Proteomes" id="UP000176421"/>
    </source>
</evidence>
<comment type="caution">
    <text evidence="2">The sequence shown here is derived from an EMBL/GenBank/DDBJ whole genome shotgun (WGS) entry which is preliminary data.</text>
</comment>